<evidence type="ECO:0008006" key="3">
    <source>
        <dbReference type="Google" id="ProtNLM"/>
    </source>
</evidence>
<proteinExistence type="predicted"/>
<organism evidence="1 2">
    <name type="scientific">Mesobacillus jeotgali</name>
    <dbReference type="NCBI Taxonomy" id="129985"/>
    <lineage>
        <taxon>Bacteria</taxon>
        <taxon>Bacillati</taxon>
        <taxon>Bacillota</taxon>
        <taxon>Bacilli</taxon>
        <taxon>Bacillales</taxon>
        <taxon>Bacillaceae</taxon>
        <taxon>Mesobacillus</taxon>
    </lineage>
</organism>
<gene>
    <name evidence="1" type="ORF">RH061_01175</name>
</gene>
<dbReference type="SUPFAM" id="SSF56399">
    <property type="entry name" value="ADP-ribosylation"/>
    <property type="match status" value="1"/>
</dbReference>
<evidence type="ECO:0000313" key="1">
    <source>
        <dbReference type="EMBL" id="WNF23168.1"/>
    </source>
</evidence>
<dbReference type="RefSeq" id="WP_311073362.1">
    <property type="nucleotide sequence ID" value="NZ_CP134494.1"/>
</dbReference>
<sequence length="175" mass="20700">MMKQFFHLDRRGMLAEGQTLNLKPIEITTDYHDIKEHAHILFPEGVSMHGDFYLNKVIPQDSHSEWFYEYVRRAGFNQRPSRFQSVFAFETLEDLEKFKIEREIEESIPVFLVECDKFFRADMNLISYNPSPLSMSCLAYNYWSGETNEDINKRFGIEPLWENLLVGPVHVLARI</sequence>
<protein>
    <recommendedName>
        <fullName evidence="3">DUF2441 domain-containing protein</fullName>
    </recommendedName>
</protein>
<dbReference type="EMBL" id="CP134494">
    <property type="protein sequence ID" value="WNF23168.1"/>
    <property type="molecule type" value="Genomic_DNA"/>
</dbReference>
<keyword evidence="2" id="KW-1185">Reference proteome</keyword>
<reference evidence="1 2" key="1">
    <citation type="submission" date="2023-09" db="EMBL/GenBank/DDBJ databases">
        <title>Microbial mechanism of fulvic acid promoting antimony reduction mineralization in rice fields.</title>
        <authorList>
            <person name="Chen G."/>
            <person name="Lan J."/>
        </authorList>
    </citation>
    <scope>NUCLEOTIDE SEQUENCE [LARGE SCALE GENOMIC DNA]</scope>
    <source>
        <strain evidence="1 2">PS1</strain>
    </source>
</reference>
<name>A0ABY9VHW6_9BACI</name>
<dbReference type="Proteomes" id="UP001303324">
    <property type="component" value="Chromosome"/>
</dbReference>
<evidence type="ECO:0000313" key="2">
    <source>
        <dbReference type="Proteomes" id="UP001303324"/>
    </source>
</evidence>
<accession>A0ABY9VHW6</accession>